<dbReference type="InterPro" id="IPR003661">
    <property type="entry name" value="HisK_dim/P_dom"/>
</dbReference>
<evidence type="ECO:0000256" key="1">
    <source>
        <dbReference type="ARBA" id="ARBA00000085"/>
    </source>
</evidence>
<feature type="transmembrane region" description="Helical" evidence="7">
    <location>
        <begin position="142"/>
        <end position="164"/>
    </location>
</feature>
<dbReference type="PANTHER" id="PTHR43711:SF31">
    <property type="entry name" value="HISTIDINE KINASE"/>
    <property type="match status" value="1"/>
</dbReference>
<dbReference type="InterPro" id="IPR036097">
    <property type="entry name" value="HisK_dim/P_sf"/>
</dbReference>
<keyword evidence="7" id="KW-0472">Membrane</keyword>
<feature type="transmembrane region" description="Helical" evidence="7">
    <location>
        <begin position="171"/>
        <end position="191"/>
    </location>
</feature>
<feature type="transmembrane region" description="Helical" evidence="7">
    <location>
        <begin position="271"/>
        <end position="292"/>
    </location>
</feature>
<keyword evidence="10" id="KW-1185">Reference proteome</keyword>
<feature type="transmembrane region" description="Helical" evidence="7">
    <location>
        <begin position="239"/>
        <end position="259"/>
    </location>
</feature>
<feature type="transmembrane region" description="Helical" evidence="7">
    <location>
        <begin position="329"/>
        <end position="348"/>
    </location>
</feature>
<proteinExistence type="predicted"/>
<dbReference type="Pfam" id="PF00512">
    <property type="entry name" value="HisKA"/>
    <property type="match status" value="1"/>
</dbReference>
<reference evidence="9 10" key="1">
    <citation type="submission" date="2017-06" db="EMBL/GenBank/DDBJ databases">
        <authorList>
            <person name="Kim H.J."/>
            <person name="Triplett B.A."/>
        </authorList>
    </citation>
    <scope>NUCLEOTIDE SEQUENCE [LARGE SCALE GENOMIC DNA]</scope>
    <source>
        <strain evidence="9 10">DSM 19307</strain>
    </source>
</reference>
<organism evidence="9 10">
    <name type="scientific">Ekhidna lutea</name>
    <dbReference type="NCBI Taxonomy" id="447679"/>
    <lineage>
        <taxon>Bacteria</taxon>
        <taxon>Pseudomonadati</taxon>
        <taxon>Bacteroidota</taxon>
        <taxon>Cytophagia</taxon>
        <taxon>Cytophagales</taxon>
        <taxon>Reichenbachiellaceae</taxon>
        <taxon>Ekhidna</taxon>
    </lineage>
</organism>
<keyword evidence="7" id="KW-1133">Transmembrane helix</keyword>
<dbReference type="CDD" id="cd00082">
    <property type="entry name" value="HisKA"/>
    <property type="match status" value="1"/>
</dbReference>
<dbReference type="Gene3D" id="1.10.287.130">
    <property type="match status" value="1"/>
</dbReference>
<dbReference type="SMART" id="SM00387">
    <property type="entry name" value="HATPase_c"/>
    <property type="match status" value="1"/>
</dbReference>
<dbReference type="EMBL" id="FZPD01000001">
    <property type="protein sequence ID" value="SNS54283.1"/>
    <property type="molecule type" value="Genomic_DNA"/>
</dbReference>
<dbReference type="PANTHER" id="PTHR43711">
    <property type="entry name" value="TWO-COMPONENT HISTIDINE KINASE"/>
    <property type="match status" value="1"/>
</dbReference>
<dbReference type="SMART" id="SM00388">
    <property type="entry name" value="HisKA"/>
    <property type="match status" value="1"/>
</dbReference>
<dbReference type="InterPro" id="IPR036890">
    <property type="entry name" value="HATPase_C_sf"/>
</dbReference>
<feature type="transmembrane region" description="Helical" evidence="7">
    <location>
        <begin position="203"/>
        <end position="227"/>
    </location>
</feature>
<dbReference type="Gene3D" id="3.30.565.10">
    <property type="entry name" value="Histidine kinase-like ATPase, C-terminal domain"/>
    <property type="match status" value="1"/>
</dbReference>
<gene>
    <name evidence="9" type="ORF">SAMN05421640_0595</name>
</gene>
<comment type="catalytic activity">
    <reaction evidence="1">
        <text>ATP + protein L-histidine = ADP + protein N-phospho-L-histidine.</text>
        <dbReference type="EC" id="2.7.13.3"/>
    </reaction>
</comment>
<evidence type="ECO:0000256" key="6">
    <source>
        <dbReference type="SAM" id="Coils"/>
    </source>
</evidence>
<evidence type="ECO:0000256" key="3">
    <source>
        <dbReference type="ARBA" id="ARBA00022679"/>
    </source>
</evidence>
<dbReference type="InterPro" id="IPR011623">
    <property type="entry name" value="7TMR_DISM_rcpt_extracell_dom1"/>
</dbReference>
<dbReference type="AlphaFoldDB" id="A0A239FDB4"/>
<dbReference type="PROSITE" id="PS50109">
    <property type="entry name" value="HIS_KIN"/>
    <property type="match status" value="1"/>
</dbReference>
<feature type="coiled-coil region" evidence="6">
    <location>
        <begin position="361"/>
        <end position="419"/>
    </location>
</feature>
<dbReference type="InterPro" id="IPR005467">
    <property type="entry name" value="His_kinase_dom"/>
</dbReference>
<evidence type="ECO:0000256" key="7">
    <source>
        <dbReference type="SAM" id="Phobius"/>
    </source>
</evidence>
<keyword evidence="6" id="KW-0175">Coiled coil</keyword>
<name>A0A239FDB4_EKHLU</name>
<evidence type="ECO:0000259" key="8">
    <source>
        <dbReference type="PROSITE" id="PS50109"/>
    </source>
</evidence>
<dbReference type="EC" id="2.7.13.3" evidence="2"/>
<dbReference type="InterPro" id="IPR003594">
    <property type="entry name" value="HATPase_dom"/>
</dbReference>
<dbReference type="GO" id="GO:0000155">
    <property type="term" value="F:phosphorelay sensor kinase activity"/>
    <property type="evidence" value="ECO:0007669"/>
    <property type="project" value="InterPro"/>
</dbReference>
<feature type="domain" description="Histidine kinase" evidence="8">
    <location>
        <begin position="426"/>
        <end position="643"/>
    </location>
</feature>
<dbReference type="SUPFAM" id="SSF47384">
    <property type="entry name" value="Homodimeric domain of signal transducing histidine kinase"/>
    <property type="match status" value="1"/>
</dbReference>
<keyword evidence="5" id="KW-0902">Two-component regulatory system</keyword>
<protein>
    <recommendedName>
        <fullName evidence="2">histidine kinase</fullName>
        <ecNumber evidence="2">2.7.13.3</ecNumber>
    </recommendedName>
</protein>
<evidence type="ECO:0000313" key="9">
    <source>
        <dbReference type="EMBL" id="SNS54283.1"/>
    </source>
</evidence>
<evidence type="ECO:0000256" key="5">
    <source>
        <dbReference type="ARBA" id="ARBA00023012"/>
    </source>
</evidence>
<feature type="transmembrane region" description="Helical" evidence="7">
    <location>
        <begin position="299"/>
        <end position="317"/>
    </location>
</feature>
<evidence type="ECO:0000256" key="2">
    <source>
        <dbReference type="ARBA" id="ARBA00012438"/>
    </source>
</evidence>
<evidence type="ECO:0000256" key="4">
    <source>
        <dbReference type="ARBA" id="ARBA00022777"/>
    </source>
</evidence>
<evidence type="ECO:0000313" key="10">
    <source>
        <dbReference type="Proteomes" id="UP000198393"/>
    </source>
</evidence>
<keyword evidence="4 9" id="KW-0418">Kinase</keyword>
<sequence length="645" mass="74778">MQVNYFILMRRVCTYIFLFIGAFTLEAQKLFLDSLLQQPADSSAFSNEVWYWTKIDLNPENRYVELPNWSHVVAYGDEGIHYTGTMIPGGKKSYFSFKNIIHTTSDSLLVKLKGDHPLFELEVTSVSQFTPDQWRFQERQRLIAHGLFFGILIVMALYNLMIYMAVKDQSYLWYVLSIVGFALYMAFYYGFTFEHFWPSRPHWNAYVFALIIPLTNISRILFTKTYLHTDQYVPKWNTFFTILLLLYLTPIAMWLISWLEIKDWLVETNHVIGFLGAVTMSAITIASVIVYLRGYKPALWFLVAFALFNIGGILFIFRELHYLPDNFLTRYIIQIGAVAQVVLFSLGLSDRLNRTRKMLALEKIEKEKIAREKEMEKKQLAEKQKDELERQVKERTKELEETLNQLKLSENDLRELNQIKSKLFSIISHELKSPLTTVDSYLNLFINHYNKLSPDEISELSDKTRFSLQNLILLMDNLLLWSQLQQDSLTFNPTNVDLRKALDKSLKLFTPLLEQKKIKIEIEAGVDETILNADKDMLEFVVRNLIHNSIKFTPKNGKIKIVAEHDADLTRVSIIDTGIGMTNEMIQKILDKEEGFTRTGTEQEKGSGIGLLMCKDFIEKNQGKLEISAKQGTTVSFCLPGSKVH</sequence>
<keyword evidence="7" id="KW-0812">Transmembrane</keyword>
<dbReference type="Pfam" id="PF07695">
    <property type="entry name" value="7TMR-DISM_7TM"/>
    <property type="match status" value="1"/>
</dbReference>
<dbReference type="Proteomes" id="UP000198393">
    <property type="component" value="Unassembled WGS sequence"/>
</dbReference>
<dbReference type="InterPro" id="IPR050736">
    <property type="entry name" value="Sensor_HK_Regulatory"/>
</dbReference>
<keyword evidence="3" id="KW-0808">Transferase</keyword>
<dbReference type="Pfam" id="PF02518">
    <property type="entry name" value="HATPase_c"/>
    <property type="match status" value="1"/>
</dbReference>
<accession>A0A239FDB4</accession>
<dbReference type="SUPFAM" id="SSF55874">
    <property type="entry name" value="ATPase domain of HSP90 chaperone/DNA topoisomerase II/histidine kinase"/>
    <property type="match status" value="1"/>
</dbReference>